<keyword evidence="5" id="KW-0325">Glycoprotein</keyword>
<name>A0A2N9FY60_FAGSY</name>
<evidence type="ECO:0000256" key="5">
    <source>
        <dbReference type="ARBA" id="ARBA00023180"/>
    </source>
</evidence>
<dbReference type="FunFam" id="3.20.20.300:FF:000004">
    <property type="entry name" value="probable beta-D-xylosidase 7"/>
    <property type="match status" value="1"/>
</dbReference>
<proteinExistence type="predicted"/>
<dbReference type="FunFam" id="3.40.50.1700:FF:000001">
    <property type="entry name" value="probable beta-D-xylosidase 2"/>
    <property type="match status" value="1"/>
</dbReference>
<dbReference type="InterPro" id="IPR044993">
    <property type="entry name" value="BXL"/>
</dbReference>
<evidence type="ECO:0008006" key="12">
    <source>
        <dbReference type="Google" id="ProtNLM"/>
    </source>
</evidence>
<feature type="region of interest" description="Disordered" evidence="7">
    <location>
        <begin position="1094"/>
        <end position="1113"/>
    </location>
</feature>
<comment type="subcellular location">
    <subcellularLocation>
        <location evidence="1">Secreted</location>
    </subcellularLocation>
</comment>
<keyword evidence="4" id="KW-0378">Hydrolase</keyword>
<dbReference type="Gene3D" id="3.20.20.300">
    <property type="entry name" value="Glycoside hydrolase, family 3, N-terminal domain"/>
    <property type="match status" value="1"/>
</dbReference>
<evidence type="ECO:0000313" key="11">
    <source>
        <dbReference type="EMBL" id="SPC92222.1"/>
    </source>
</evidence>
<dbReference type="SUPFAM" id="SSF52279">
    <property type="entry name" value="Beta-D-glucan exohydrolase, C-terminal domain"/>
    <property type="match status" value="1"/>
</dbReference>
<keyword evidence="6" id="KW-0326">Glycosidase</keyword>
<dbReference type="Pfam" id="PF01915">
    <property type="entry name" value="Glyco_hydro_3_C"/>
    <property type="match status" value="1"/>
</dbReference>
<sequence length="1145" mass="125704">MFQRWPWKWFAIIGFVTLIFLKLITIYSSTFLFPITSTAPLQSNPSFSCAPPHHSYTFCNTSLPIKTRAQSLISLLTLQEKIQLLSNNASAIPRLGLSAYEWWSESLHGIASNGPGVSFSGPVRAATSFPQVLLTTASFNRSLWFLAGRAIGVEGRAMYNEGQSGLTFWAPNINIFRDPRWGRGQETSGEDPMVASAYAVEYVKGLQGEDLVGGDGGFMVSACCKHYTAYDLEKWGDFHSFSFNAMVSKQDMEDTYQPPFQSCIEEGRATCLMCSYNRVNGVPSCADRDLLQRARTEWGFKGYITSDCDAVAVIYEDHKYAKAPEDAVADVIKAGMDINCGTYLSRYTKLAVEQGKIQEEDINQALSNLFSVQLLLGIFNGNPIKGHFGNLGKEDVCTPEHKKLALDAARQGIVLLKNDKNLLPLKRMNITSLAIIGPSANDSSQMGGDYTGVPCNPISLFEGLQPYIKTTYASGCGDTRCNNSHGFAEAVRISIEADAVVVVAGLDLSQEDEGRDRVSLLLPGRQMDLITAVSSASERPIILILLAGGPVDVSFAKVNPKIGSILWIGYPGETGGQAVAEIIFGEFNPGGRLPITWYPESFSSVPMNDMSLRPDPSRGYPGRTYRFYTGEVISAFNHGDMDASHVIMLFGRASTSIRGAPQKTLIEFTRVHTESLNANQVGLVIGKLVSALDRGFIFDLVPTPPNDARESACSLIETLKDDKKKGPKSKSQPADSPSSLQIDHDWIAEHARQVARMLVGGMKVIGIYIWVSDSVFKNSTIMLSQTLKGVAEATPLPETDWEERLLIHICYSPMRWTCRTCTWTSNITSSSLRPCDFKMGRVLTSLQTFKCNYNFNLRLPICHESASNVQTLSDSLRQGIYHHAKELKDARAVIDGDLVVNDEPSTSDGVHEVELLLPFMKDTYAEACSRKDVLGVLVFKGSVCSFAYLNSKEPISQAVTDIKRDIIMSLQSRLDIICDEAYGDVGPADDVSQEASDGISTDKPVSQLVLQLLRKECSLSFPRRVFVPWLAGTYICDYLQPSETLEVLKDHCVELMSMEAPSDASTILEPEIDAPSLVTKSFWDVAIPFNSASSSPLGKSGIDPREESSKKSTKSNNLNIMGAILFLLLSILVGSVLYVVRGSRT</sequence>
<dbReference type="Pfam" id="PF14778">
    <property type="entry name" value="ODR4-like"/>
    <property type="match status" value="1"/>
</dbReference>
<keyword evidence="3" id="KW-0732">Signal</keyword>
<dbReference type="InterPro" id="IPR017853">
    <property type="entry name" value="GH"/>
</dbReference>
<evidence type="ECO:0000256" key="1">
    <source>
        <dbReference type="ARBA" id="ARBA00004613"/>
    </source>
</evidence>
<dbReference type="Pfam" id="PF00933">
    <property type="entry name" value="Glyco_hydro_3"/>
    <property type="match status" value="1"/>
</dbReference>
<keyword evidence="8" id="KW-0472">Membrane</keyword>
<keyword evidence="8" id="KW-1133">Transmembrane helix</keyword>
<evidence type="ECO:0000256" key="4">
    <source>
        <dbReference type="ARBA" id="ARBA00022801"/>
    </source>
</evidence>
<evidence type="ECO:0000256" key="7">
    <source>
        <dbReference type="SAM" id="MobiDB-lite"/>
    </source>
</evidence>
<organism evidence="11">
    <name type="scientific">Fagus sylvatica</name>
    <name type="common">Beechnut</name>
    <dbReference type="NCBI Taxonomy" id="28930"/>
    <lineage>
        <taxon>Eukaryota</taxon>
        <taxon>Viridiplantae</taxon>
        <taxon>Streptophyta</taxon>
        <taxon>Embryophyta</taxon>
        <taxon>Tracheophyta</taxon>
        <taxon>Spermatophyta</taxon>
        <taxon>Magnoliopsida</taxon>
        <taxon>eudicotyledons</taxon>
        <taxon>Gunneridae</taxon>
        <taxon>Pentapetalae</taxon>
        <taxon>rosids</taxon>
        <taxon>fabids</taxon>
        <taxon>Fagales</taxon>
        <taxon>Fagaceae</taxon>
        <taxon>Fagus</taxon>
    </lineage>
</organism>
<dbReference type="GO" id="GO:0045493">
    <property type="term" value="P:xylan catabolic process"/>
    <property type="evidence" value="ECO:0007669"/>
    <property type="project" value="InterPro"/>
</dbReference>
<evidence type="ECO:0000256" key="8">
    <source>
        <dbReference type="SAM" id="Phobius"/>
    </source>
</evidence>
<dbReference type="PANTHER" id="PTHR42721">
    <property type="entry name" value="SUGAR HYDROLASE-RELATED"/>
    <property type="match status" value="1"/>
</dbReference>
<dbReference type="GO" id="GO:0009044">
    <property type="term" value="F:xylan 1,4-beta-xylosidase activity"/>
    <property type="evidence" value="ECO:0007669"/>
    <property type="project" value="InterPro"/>
</dbReference>
<accession>A0A2N9FY60</accession>
<reference evidence="11" key="1">
    <citation type="submission" date="2018-02" db="EMBL/GenBank/DDBJ databases">
        <authorList>
            <person name="Cohen D.B."/>
            <person name="Kent A.D."/>
        </authorList>
    </citation>
    <scope>NUCLEOTIDE SEQUENCE</scope>
</reference>
<dbReference type="InterPro" id="IPR001764">
    <property type="entry name" value="Glyco_hydro_3_N"/>
</dbReference>
<dbReference type="InterPro" id="IPR029454">
    <property type="entry name" value="ODR-4-like"/>
</dbReference>
<feature type="domain" description="Glycoside hydrolase family 3 C-terminal" evidence="10">
    <location>
        <begin position="413"/>
        <end position="602"/>
    </location>
</feature>
<evidence type="ECO:0000259" key="10">
    <source>
        <dbReference type="Pfam" id="PF01915"/>
    </source>
</evidence>
<dbReference type="InterPro" id="IPR002772">
    <property type="entry name" value="Glyco_hydro_3_C"/>
</dbReference>
<dbReference type="AlphaFoldDB" id="A0A2N9FY60"/>
<dbReference type="PRINTS" id="PR00133">
    <property type="entry name" value="GLHYDRLASE3"/>
</dbReference>
<feature type="domain" description="Glycoside hydrolase family 3 N-terminal" evidence="9">
    <location>
        <begin position="124"/>
        <end position="370"/>
    </location>
</feature>
<dbReference type="Gene3D" id="3.40.50.1700">
    <property type="entry name" value="Glycoside hydrolase family 3 C-terminal domain"/>
    <property type="match status" value="1"/>
</dbReference>
<dbReference type="PANTHER" id="PTHR42721:SF1">
    <property type="entry name" value="BETA-D-XYLOSIDASE 6-RELATED"/>
    <property type="match status" value="1"/>
</dbReference>
<dbReference type="GO" id="GO:0031222">
    <property type="term" value="P:arabinan catabolic process"/>
    <property type="evidence" value="ECO:0007669"/>
    <property type="project" value="TreeGrafter"/>
</dbReference>
<evidence type="ECO:0000256" key="3">
    <source>
        <dbReference type="ARBA" id="ARBA00022729"/>
    </source>
</evidence>
<dbReference type="SUPFAM" id="SSF51445">
    <property type="entry name" value="(Trans)glycosidases"/>
    <property type="match status" value="1"/>
</dbReference>
<gene>
    <name evidence="11" type="ORF">FSB_LOCUS20104</name>
</gene>
<dbReference type="GO" id="GO:0046556">
    <property type="term" value="F:alpha-L-arabinofuranosidase activity"/>
    <property type="evidence" value="ECO:0007669"/>
    <property type="project" value="TreeGrafter"/>
</dbReference>
<feature type="transmembrane region" description="Helical" evidence="8">
    <location>
        <begin position="9"/>
        <end position="33"/>
    </location>
</feature>
<dbReference type="InterPro" id="IPR036962">
    <property type="entry name" value="Glyco_hydro_3_N_sf"/>
</dbReference>
<dbReference type="EMBL" id="OIVN01001291">
    <property type="protein sequence ID" value="SPC92222.1"/>
    <property type="molecule type" value="Genomic_DNA"/>
</dbReference>
<feature type="transmembrane region" description="Helical" evidence="8">
    <location>
        <begin position="1118"/>
        <end position="1140"/>
    </location>
</feature>
<evidence type="ECO:0000256" key="2">
    <source>
        <dbReference type="ARBA" id="ARBA00022525"/>
    </source>
</evidence>
<keyword evidence="8" id="KW-0812">Transmembrane</keyword>
<keyword evidence="2" id="KW-0964">Secreted</keyword>
<dbReference type="GO" id="GO:0005576">
    <property type="term" value="C:extracellular region"/>
    <property type="evidence" value="ECO:0007669"/>
    <property type="project" value="UniProtKB-SubCell"/>
</dbReference>
<evidence type="ECO:0000259" key="9">
    <source>
        <dbReference type="Pfam" id="PF00933"/>
    </source>
</evidence>
<dbReference type="InterPro" id="IPR036881">
    <property type="entry name" value="Glyco_hydro_3_C_sf"/>
</dbReference>
<evidence type="ECO:0000256" key="6">
    <source>
        <dbReference type="ARBA" id="ARBA00023295"/>
    </source>
</evidence>
<protein>
    <recommendedName>
        <fullName evidence="12">Fibronectin type III-like domain-containing protein</fullName>
    </recommendedName>
</protein>